<gene>
    <name evidence="3" type="ORF">ROHU_003177</name>
    <name evidence="2" type="ORF">ROHU_007632</name>
</gene>
<protein>
    <submittedName>
        <fullName evidence="3">Uncharacterized protein</fullName>
    </submittedName>
</protein>
<dbReference type="EMBL" id="QBIY01012699">
    <property type="protein sequence ID" value="RXN18823.1"/>
    <property type="molecule type" value="Genomic_DNA"/>
</dbReference>
<name>A0A498NWC2_LABRO</name>
<feature type="region of interest" description="Disordered" evidence="1">
    <location>
        <begin position="1"/>
        <end position="39"/>
    </location>
</feature>
<feature type="compositionally biased region" description="Basic residues" evidence="1">
    <location>
        <begin position="8"/>
        <end position="19"/>
    </location>
</feature>
<reference evidence="3 4" key="1">
    <citation type="submission" date="2018-03" db="EMBL/GenBank/DDBJ databases">
        <title>Draft genome sequence of Rohu Carp (Labeo rohita).</title>
        <authorList>
            <person name="Das P."/>
            <person name="Kushwaha B."/>
            <person name="Joshi C.G."/>
            <person name="Kumar D."/>
            <person name="Nagpure N.S."/>
            <person name="Sahoo L."/>
            <person name="Das S.P."/>
            <person name="Bit A."/>
            <person name="Patnaik S."/>
            <person name="Meher P.K."/>
            <person name="Jayasankar P."/>
            <person name="Koringa P.G."/>
            <person name="Patel N.V."/>
            <person name="Hinsu A.T."/>
            <person name="Kumar R."/>
            <person name="Pandey M."/>
            <person name="Agarwal S."/>
            <person name="Srivastava S."/>
            <person name="Singh M."/>
            <person name="Iquebal M.A."/>
            <person name="Jaiswal S."/>
            <person name="Angadi U.B."/>
            <person name="Kumar N."/>
            <person name="Raza M."/>
            <person name="Shah T.M."/>
            <person name="Rai A."/>
            <person name="Jena J.K."/>
        </authorList>
    </citation>
    <scope>NUCLEOTIDE SEQUENCE [LARGE SCALE GENOMIC DNA]</scope>
    <source>
        <strain evidence="3">DASCIFA01</strain>
        <tissue evidence="3">Testis</tissue>
    </source>
</reference>
<accession>A0A498NWC2</accession>
<organism evidence="3 4">
    <name type="scientific">Labeo rohita</name>
    <name type="common">Indian major carp</name>
    <name type="synonym">Cyprinus rohita</name>
    <dbReference type="NCBI Taxonomy" id="84645"/>
    <lineage>
        <taxon>Eukaryota</taxon>
        <taxon>Metazoa</taxon>
        <taxon>Chordata</taxon>
        <taxon>Craniata</taxon>
        <taxon>Vertebrata</taxon>
        <taxon>Euteleostomi</taxon>
        <taxon>Actinopterygii</taxon>
        <taxon>Neopterygii</taxon>
        <taxon>Teleostei</taxon>
        <taxon>Ostariophysi</taxon>
        <taxon>Cypriniformes</taxon>
        <taxon>Cyprinidae</taxon>
        <taxon>Labeoninae</taxon>
        <taxon>Labeonini</taxon>
        <taxon>Labeo</taxon>
    </lineage>
</organism>
<evidence type="ECO:0000256" key="1">
    <source>
        <dbReference type="SAM" id="MobiDB-lite"/>
    </source>
</evidence>
<dbReference type="AlphaFoldDB" id="A0A498NWC2"/>
<dbReference type="EMBL" id="QBIY01008974">
    <property type="protein sequence ID" value="RXN36181.1"/>
    <property type="molecule type" value="Genomic_DNA"/>
</dbReference>
<comment type="caution">
    <text evidence="3">The sequence shown here is derived from an EMBL/GenBank/DDBJ whole genome shotgun (WGS) entry which is preliminary data.</text>
</comment>
<keyword evidence="4" id="KW-1185">Reference proteome</keyword>
<evidence type="ECO:0000313" key="4">
    <source>
        <dbReference type="Proteomes" id="UP000290572"/>
    </source>
</evidence>
<dbReference type="Proteomes" id="UP000290572">
    <property type="component" value="Unassembled WGS sequence"/>
</dbReference>
<proteinExistence type="predicted"/>
<evidence type="ECO:0000313" key="3">
    <source>
        <dbReference type="EMBL" id="RXN36181.1"/>
    </source>
</evidence>
<feature type="compositionally biased region" description="Acidic residues" evidence="1">
    <location>
        <begin position="26"/>
        <end position="39"/>
    </location>
</feature>
<sequence>MEGEMQRKTRSKASRKPKKTEKQTVEDEDNAIEHEEEDTLQTSISIIYAEIKAIQSDVKTELNNFHEILSRDMKADLANFRTDINTKLNEITTDLKDTMGRLEQACQEGNTGLKSELHLSVREKVNCK</sequence>
<evidence type="ECO:0000313" key="2">
    <source>
        <dbReference type="EMBL" id="RXN18823.1"/>
    </source>
</evidence>